<name>A0A8S4PW49_OWEFU</name>
<dbReference type="EMBL" id="CAIIXF020000010">
    <property type="protein sequence ID" value="CAH1797812.1"/>
    <property type="molecule type" value="Genomic_DNA"/>
</dbReference>
<evidence type="ECO:0000259" key="8">
    <source>
        <dbReference type="Pfam" id="PF10509"/>
    </source>
</evidence>
<organism evidence="9 10">
    <name type="scientific">Owenia fusiformis</name>
    <name type="common">Polychaete worm</name>
    <dbReference type="NCBI Taxonomy" id="6347"/>
    <lineage>
        <taxon>Eukaryota</taxon>
        <taxon>Metazoa</taxon>
        <taxon>Spiralia</taxon>
        <taxon>Lophotrochozoa</taxon>
        <taxon>Annelida</taxon>
        <taxon>Polychaeta</taxon>
        <taxon>Sedentaria</taxon>
        <taxon>Canalipalpata</taxon>
        <taxon>Sabellida</taxon>
        <taxon>Oweniida</taxon>
        <taxon>Oweniidae</taxon>
        <taxon>Owenia</taxon>
    </lineage>
</organism>
<evidence type="ECO:0000313" key="9">
    <source>
        <dbReference type="EMBL" id="CAH1797812.1"/>
    </source>
</evidence>
<dbReference type="SUPFAM" id="SSF55060">
    <property type="entry name" value="GHMP Kinase, C-terminal domain"/>
    <property type="match status" value="1"/>
</dbReference>
<dbReference type="InterPro" id="IPR036554">
    <property type="entry name" value="GHMP_kinase_C_sf"/>
</dbReference>
<evidence type="ECO:0008006" key="11">
    <source>
        <dbReference type="Google" id="ProtNLM"/>
    </source>
</evidence>
<dbReference type="InterPro" id="IPR000705">
    <property type="entry name" value="Galactokinase"/>
</dbReference>
<reference evidence="9" key="1">
    <citation type="submission" date="2022-03" db="EMBL/GenBank/DDBJ databases">
        <authorList>
            <person name="Martin C."/>
        </authorList>
    </citation>
    <scope>NUCLEOTIDE SEQUENCE</scope>
</reference>
<dbReference type="Proteomes" id="UP000749559">
    <property type="component" value="Unassembled WGS sequence"/>
</dbReference>
<dbReference type="GO" id="GO:0006012">
    <property type="term" value="P:galactose metabolic process"/>
    <property type="evidence" value="ECO:0007669"/>
    <property type="project" value="InterPro"/>
</dbReference>
<dbReference type="Gene3D" id="3.30.70.3170">
    <property type="match status" value="1"/>
</dbReference>
<feature type="domain" description="GHMP kinase C-terminal" evidence="7">
    <location>
        <begin position="357"/>
        <end position="431"/>
    </location>
</feature>
<evidence type="ECO:0000256" key="4">
    <source>
        <dbReference type="ARBA" id="ARBA00022777"/>
    </source>
</evidence>
<evidence type="ECO:0000256" key="5">
    <source>
        <dbReference type="ARBA" id="ARBA00022840"/>
    </source>
</evidence>
<dbReference type="Gene3D" id="3.30.230.10">
    <property type="match status" value="1"/>
</dbReference>
<dbReference type="PRINTS" id="PR00959">
    <property type="entry name" value="MEVGALKINASE"/>
</dbReference>
<dbReference type="FunFam" id="1.20.1440.340:FF:000001">
    <property type="entry name" value="N-acetylgalactosamine kinase isoform 2"/>
    <property type="match status" value="1"/>
</dbReference>
<dbReference type="Pfam" id="PF10509">
    <property type="entry name" value="GalKase_gal_bdg"/>
    <property type="match status" value="1"/>
</dbReference>
<dbReference type="InterPro" id="IPR013750">
    <property type="entry name" value="GHMP_kinase_C_dom"/>
</dbReference>
<keyword evidence="5" id="KW-0067">ATP-binding</keyword>
<dbReference type="GO" id="GO:0004335">
    <property type="term" value="F:galactokinase activity"/>
    <property type="evidence" value="ECO:0007669"/>
    <property type="project" value="InterPro"/>
</dbReference>
<dbReference type="GO" id="GO:0005829">
    <property type="term" value="C:cytosol"/>
    <property type="evidence" value="ECO:0007669"/>
    <property type="project" value="TreeGrafter"/>
</dbReference>
<dbReference type="SUPFAM" id="SSF54211">
    <property type="entry name" value="Ribosomal protein S5 domain 2-like"/>
    <property type="match status" value="1"/>
</dbReference>
<evidence type="ECO:0000256" key="1">
    <source>
        <dbReference type="ARBA" id="ARBA00006566"/>
    </source>
</evidence>
<dbReference type="InterPro" id="IPR006206">
    <property type="entry name" value="Mevalonate/galactokinase"/>
</dbReference>
<dbReference type="NCBIfam" id="TIGR00131">
    <property type="entry name" value="gal_kin"/>
    <property type="match status" value="1"/>
</dbReference>
<evidence type="ECO:0000256" key="3">
    <source>
        <dbReference type="ARBA" id="ARBA00022741"/>
    </source>
</evidence>
<dbReference type="Pfam" id="PF08544">
    <property type="entry name" value="GHMP_kinases_C"/>
    <property type="match status" value="1"/>
</dbReference>
<feature type="domain" description="GHMP kinase N-terminal" evidence="6">
    <location>
        <begin position="118"/>
        <end position="198"/>
    </location>
</feature>
<keyword evidence="4" id="KW-0418">Kinase</keyword>
<dbReference type="InterPro" id="IPR019539">
    <property type="entry name" value="GalKase_N"/>
</dbReference>
<dbReference type="PANTHER" id="PTHR10457:SF7">
    <property type="entry name" value="GALACTOKINASE-RELATED"/>
    <property type="match status" value="1"/>
</dbReference>
<dbReference type="InterPro" id="IPR014721">
    <property type="entry name" value="Ribsml_uS5_D2-typ_fold_subgr"/>
</dbReference>
<sequence length="459" mass="50838">FKMADETTGTSKTPLHKKDRFSSLTDKFRSKFNEEPEFYARAPGRVNLIGEHIDYCGYSVLPMAIEQDILIAAVPNDSAKLDLVNTSPEYVEYNCTTTNVEIDKSKPLWYHYFLCGYKGIIEHFNIKSPKGMNVAVDGIIPRSAGLSSSSALVCCAALVTLRCNKLTMSKVELADMCAKCEHYIGTIGGGMDQAISFLAQPGTAKFIEFNPLKVTDVSLPEGATFVISNSCVELNKAATSDFNIRVVECRLAAQVICKRKELNWREYRKLGDVHKALGVKLEDMNNIVKEVLHKEPYSKQEICDILNVTAEELNEVTLSSNTTHVQYFKLYNRATHVFAEANRVYQFKMVCDEKPNGALETLGSLMSASHESCRDLYECSHPDLDQLVNICMESGALGSRLTGAGWGGCAVSMVPTNQVEPFMAKVREAYYSKDSVRSAKVMTSLFASQPGGGAIFYQD</sequence>
<dbReference type="PANTHER" id="PTHR10457">
    <property type="entry name" value="MEVALONATE KINASE/GALACTOKINASE"/>
    <property type="match status" value="1"/>
</dbReference>
<feature type="domain" description="Galactokinase N-terminal" evidence="8">
    <location>
        <begin position="27"/>
        <end position="73"/>
    </location>
</feature>
<dbReference type="AlphaFoldDB" id="A0A8S4PW49"/>
<dbReference type="PRINTS" id="PR00473">
    <property type="entry name" value="GALCTOKINASE"/>
</dbReference>
<keyword evidence="2" id="KW-0808">Transferase</keyword>
<dbReference type="Pfam" id="PF00288">
    <property type="entry name" value="GHMP_kinases_N"/>
    <property type="match status" value="1"/>
</dbReference>
<feature type="non-terminal residue" evidence="9">
    <location>
        <position position="459"/>
    </location>
</feature>
<comment type="similarity">
    <text evidence="1">Belongs to the GHMP kinase family. GalK subfamily.</text>
</comment>
<evidence type="ECO:0000256" key="2">
    <source>
        <dbReference type="ARBA" id="ARBA00022679"/>
    </source>
</evidence>
<keyword evidence="10" id="KW-1185">Reference proteome</keyword>
<gene>
    <name evidence="9" type="ORF">OFUS_LOCUS22029</name>
</gene>
<dbReference type="FunFam" id="3.30.230.10:FF:000023">
    <property type="entry name" value="Putative N-acetylgalactosamine kinase"/>
    <property type="match status" value="1"/>
</dbReference>
<dbReference type="InterPro" id="IPR006204">
    <property type="entry name" value="GHMP_kinase_N_dom"/>
</dbReference>
<accession>A0A8S4PW49</accession>
<proteinExistence type="inferred from homology"/>
<evidence type="ECO:0000259" key="7">
    <source>
        <dbReference type="Pfam" id="PF08544"/>
    </source>
</evidence>
<dbReference type="InterPro" id="IPR020568">
    <property type="entry name" value="Ribosomal_Su5_D2-typ_SF"/>
</dbReference>
<keyword evidence="3" id="KW-0547">Nucleotide-binding</keyword>
<dbReference type="OrthoDB" id="187738at2759"/>
<dbReference type="PROSITE" id="PS00627">
    <property type="entry name" value="GHMP_KINASES_ATP"/>
    <property type="match status" value="1"/>
</dbReference>
<protein>
    <recommendedName>
        <fullName evidence="11">Galactokinase</fullName>
    </recommendedName>
</protein>
<evidence type="ECO:0000259" key="6">
    <source>
        <dbReference type="Pfam" id="PF00288"/>
    </source>
</evidence>
<dbReference type="InterPro" id="IPR006203">
    <property type="entry name" value="GHMP_knse_ATP-bd_CS"/>
</dbReference>
<dbReference type="PIRSF" id="PIRSF000530">
    <property type="entry name" value="Galactokinase"/>
    <property type="match status" value="1"/>
</dbReference>
<dbReference type="InterPro" id="IPR019741">
    <property type="entry name" value="Galactokinase_CS"/>
</dbReference>
<evidence type="ECO:0000313" key="10">
    <source>
        <dbReference type="Proteomes" id="UP000749559"/>
    </source>
</evidence>
<dbReference type="Gene3D" id="1.20.1440.340">
    <property type="match status" value="1"/>
</dbReference>
<comment type="caution">
    <text evidence="9">The sequence shown here is derived from an EMBL/GenBank/DDBJ whole genome shotgun (WGS) entry which is preliminary data.</text>
</comment>
<dbReference type="PROSITE" id="PS00106">
    <property type="entry name" value="GALACTOKINASE"/>
    <property type="match status" value="1"/>
</dbReference>
<dbReference type="GO" id="GO:0005524">
    <property type="term" value="F:ATP binding"/>
    <property type="evidence" value="ECO:0007669"/>
    <property type="project" value="UniProtKB-KW"/>
</dbReference>